<organism evidence="2 3">
    <name type="scientific">Lysinibacillus contaminans</name>
    <dbReference type="NCBI Taxonomy" id="1293441"/>
    <lineage>
        <taxon>Bacteria</taxon>
        <taxon>Bacillati</taxon>
        <taxon>Bacillota</taxon>
        <taxon>Bacilli</taxon>
        <taxon>Bacillales</taxon>
        <taxon>Bacillaceae</taxon>
        <taxon>Lysinibacillus</taxon>
    </lineage>
</organism>
<evidence type="ECO:0000313" key="2">
    <source>
        <dbReference type="EMBL" id="KOS69048.1"/>
    </source>
</evidence>
<dbReference type="EMBL" id="LGRV01000003">
    <property type="protein sequence ID" value="KOS69048.1"/>
    <property type="molecule type" value="Genomic_DNA"/>
</dbReference>
<feature type="transmembrane region" description="Helical" evidence="1">
    <location>
        <begin position="35"/>
        <end position="59"/>
    </location>
</feature>
<dbReference type="Proteomes" id="UP000050668">
    <property type="component" value="Unassembled WGS sequence"/>
</dbReference>
<keyword evidence="1" id="KW-0472">Membrane</keyword>
<feature type="transmembrane region" description="Helical" evidence="1">
    <location>
        <begin position="5"/>
        <end position="23"/>
    </location>
</feature>
<evidence type="ECO:0000313" key="3">
    <source>
        <dbReference type="Proteomes" id="UP000050668"/>
    </source>
</evidence>
<protein>
    <submittedName>
        <fullName evidence="2">Uncharacterized protein</fullName>
    </submittedName>
</protein>
<accession>A0ABR5K296</accession>
<sequence>MKQKFFTGLSVACLVLTFLIFGYDSTKWYGKFIDFLFDISIFTPLIIGALGILSAFLGIKGTIRMILILVNSFFLIVFLCAILLGILGFHRP</sequence>
<keyword evidence="1" id="KW-0812">Transmembrane</keyword>
<keyword evidence="1" id="KW-1133">Transmembrane helix</keyword>
<comment type="caution">
    <text evidence="2">The sequence shown here is derived from an EMBL/GenBank/DDBJ whole genome shotgun (WGS) entry which is preliminary data.</text>
</comment>
<keyword evidence="3" id="KW-1185">Reference proteome</keyword>
<evidence type="ECO:0000256" key="1">
    <source>
        <dbReference type="SAM" id="Phobius"/>
    </source>
</evidence>
<gene>
    <name evidence="2" type="ORF">AEA09_11155</name>
</gene>
<feature type="transmembrane region" description="Helical" evidence="1">
    <location>
        <begin position="66"/>
        <end position="89"/>
    </location>
</feature>
<name>A0ABR5K296_9BACI</name>
<reference evidence="3" key="1">
    <citation type="submission" date="2015-07" db="EMBL/GenBank/DDBJ databases">
        <title>Fjat-14205 dsm 2895.</title>
        <authorList>
            <person name="Liu B."/>
            <person name="Wang J."/>
            <person name="Zhu Y."/>
            <person name="Liu G."/>
            <person name="Chen Q."/>
            <person name="Chen Z."/>
            <person name="Lan J."/>
            <person name="Che J."/>
            <person name="Ge C."/>
            <person name="Shi H."/>
            <person name="Pan Z."/>
            <person name="Liu X."/>
        </authorList>
    </citation>
    <scope>NUCLEOTIDE SEQUENCE [LARGE SCALE GENOMIC DNA]</scope>
    <source>
        <strain evidence="3">DSM 25560</strain>
    </source>
</reference>
<proteinExistence type="predicted"/>